<accession>A0ABV3FI69</accession>
<reference evidence="2 3" key="1">
    <citation type="submission" date="2024-06" db="EMBL/GenBank/DDBJ databases">
        <title>The Natural Products Discovery Center: Release of the First 8490 Sequenced Strains for Exploring Actinobacteria Biosynthetic Diversity.</title>
        <authorList>
            <person name="Kalkreuter E."/>
            <person name="Kautsar S.A."/>
            <person name="Yang D."/>
            <person name="Bader C.D."/>
            <person name="Teijaro C.N."/>
            <person name="Fluegel L."/>
            <person name="Davis C.M."/>
            <person name="Simpson J.R."/>
            <person name="Lauterbach L."/>
            <person name="Steele A.D."/>
            <person name="Gui C."/>
            <person name="Meng S."/>
            <person name="Li G."/>
            <person name="Viehrig K."/>
            <person name="Ye F."/>
            <person name="Su P."/>
            <person name="Kiefer A.F."/>
            <person name="Nichols A."/>
            <person name="Cepeda A.J."/>
            <person name="Yan W."/>
            <person name="Fan B."/>
            <person name="Jiang Y."/>
            <person name="Adhikari A."/>
            <person name="Zheng C.-J."/>
            <person name="Schuster L."/>
            <person name="Cowan T.M."/>
            <person name="Smanski M.J."/>
            <person name="Chevrette M.G."/>
            <person name="De Carvalho L.P.S."/>
            <person name="Shen B."/>
        </authorList>
    </citation>
    <scope>NUCLEOTIDE SEQUENCE [LARGE SCALE GENOMIC DNA]</scope>
    <source>
        <strain evidence="2 3">NPDC050671</strain>
    </source>
</reference>
<comment type="caution">
    <text evidence="2">The sequence shown here is derived from an EMBL/GenBank/DDBJ whole genome shotgun (WGS) entry which is preliminary data.</text>
</comment>
<sequence>MTTATRTAPIDASPATRPGEVDNRAAYVGFGLAYLTGHGAAAISTGPEPLVTLPEWLPISLLGIGLVAGTVCATVAALRAQRTVPESEALSGKLLGLSWVVGFAALAVAITGLTSVLDLPGLQSVLWPAGSSLIVGLIYLSEGAARRNVLHYSLGAWLALVAGVALCFGASGPFWVLAGAGGVGYAIATVLEFRRLAAR</sequence>
<keyword evidence="1" id="KW-1133">Transmembrane helix</keyword>
<protein>
    <submittedName>
        <fullName evidence="2">ABC transporter permease</fullName>
    </submittedName>
</protein>
<keyword evidence="1" id="KW-0812">Transmembrane</keyword>
<proteinExistence type="predicted"/>
<name>A0ABV3FI69_9NOCA</name>
<feature type="transmembrane region" description="Helical" evidence="1">
    <location>
        <begin position="174"/>
        <end position="193"/>
    </location>
</feature>
<feature type="transmembrane region" description="Helical" evidence="1">
    <location>
        <begin position="125"/>
        <end position="142"/>
    </location>
</feature>
<feature type="transmembrane region" description="Helical" evidence="1">
    <location>
        <begin position="149"/>
        <end position="168"/>
    </location>
</feature>
<keyword evidence="1" id="KW-0472">Membrane</keyword>
<evidence type="ECO:0000313" key="3">
    <source>
        <dbReference type="Proteomes" id="UP001551658"/>
    </source>
</evidence>
<dbReference type="RefSeq" id="WP_357986401.1">
    <property type="nucleotide sequence ID" value="NZ_JBFAIH010000026.1"/>
</dbReference>
<feature type="transmembrane region" description="Helical" evidence="1">
    <location>
        <begin position="56"/>
        <end position="78"/>
    </location>
</feature>
<keyword evidence="3" id="KW-1185">Reference proteome</keyword>
<organism evidence="2 3">
    <name type="scientific">Nocardia fusca</name>
    <dbReference type="NCBI Taxonomy" id="941183"/>
    <lineage>
        <taxon>Bacteria</taxon>
        <taxon>Bacillati</taxon>
        <taxon>Actinomycetota</taxon>
        <taxon>Actinomycetes</taxon>
        <taxon>Mycobacteriales</taxon>
        <taxon>Nocardiaceae</taxon>
        <taxon>Nocardia</taxon>
    </lineage>
</organism>
<gene>
    <name evidence="2" type="ORF">AB0H72_31365</name>
</gene>
<evidence type="ECO:0000256" key="1">
    <source>
        <dbReference type="SAM" id="Phobius"/>
    </source>
</evidence>
<dbReference type="Proteomes" id="UP001551658">
    <property type="component" value="Unassembled WGS sequence"/>
</dbReference>
<evidence type="ECO:0000313" key="2">
    <source>
        <dbReference type="EMBL" id="MEV0367198.1"/>
    </source>
</evidence>
<feature type="transmembrane region" description="Helical" evidence="1">
    <location>
        <begin position="90"/>
        <end position="113"/>
    </location>
</feature>
<dbReference type="EMBL" id="JBFAIH010000026">
    <property type="protein sequence ID" value="MEV0367198.1"/>
    <property type="molecule type" value="Genomic_DNA"/>
</dbReference>